<feature type="transmembrane region" description="Helical" evidence="9">
    <location>
        <begin position="531"/>
        <end position="553"/>
    </location>
</feature>
<dbReference type="SMART" id="SM00382">
    <property type="entry name" value="AAA"/>
    <property type="match status" value="1"/>
</dbReference>
<name>A0ABX3SYM8_9MYCO</name>
<dbReference type="InterPro" id="IPR027417">
    <property type="entry name" value="P-loop_NTPase"/>
</dbReference>
<evidence type="ECO:0000256" key="9">
    <source>
        <dbReference type="SAM" id="Phobius"/>
    </source>
</evidence>
<feature type="compositionally biased region" description="Low complexity" evidence="8">
    <location>
        <begin position="63"/>
        <end position="77"/>
    </location>
</feature>
<dbReference type="Pfam" id="PF00005">
    <property type="entry name" value="ABC_tran"/>
    <property type="match status" value="1"/>
</dbReference>
<reference evidence="11 12" key="1">
    <citation type="submission" date="2017-02" db="EMBL/GenBank/DDBJ databases">
        <title>The new phylogeny of genus Mycobacterium.</title>
        <authorList>
            <person name="Tortoli E."/>
            <person name="Trovato A."/>
            <person name="Cirillo D.M."/>
        </authorList>
    </citation>
    <scope>NUCLEOTIDE SEQUENCE [LARGE SCALE GENOMIC DNA]</scope>
    <source>
        <strain evidence="11 12">DSM 45145</strain>
    </source>
</reference>
<evidence type="ECO:0000313" key="12">
    <source>
        <dbReference type="Proteomes" id="UP000192374"/>
    </source>
</evidence>
<feature type="transmembrane region" description="Helical" evidence="9">
    <location>
        <begin position="503"/>
        <end position="524"/>
    </location>
</feature>
<evidence type="ECO:0000256" key="7">
    <source>
        <dbReference type="ARBA" id="ARBA00023136"/>
    </source>
</evidence>
<evidence type="ECO:0000313" key="11">
    <source>
        <dbReference type="EMBL" id="ORB10767.1"/>
    </source>
</evidence>
<keyword evidence="5" id="KW-0067">ATP-binding</keyword>
<evidence type="ECO:0000256" key="1">
    <source>
        <dbReference type="ARBA" id="ARBA00004141"/>
    </source>
</evidence>
<dbReference type="SUPFAM" id="SSF52540">
    <property type="entry name" value="P-loop containing nucleoside triphosphate hydrolases"/>
    <property type="match status" value="1"/>
</dbReference>
<evidence type="ECO:0000256" key="8">
    <source>
        <dbReference type="SAM" id="MobiDB-lite"/>
    </source>
</evidence>
<dbReference type="InterPro" id="IPR003439">
    <property type="entry name" value="ABC_transporter-like_ATP-bd"/>
</dbReference>
<feature type="transmembrane region" description="Helical" evidence="9">
    <location>
        <begin position="379"/>
        <end position="397"/>
    </location>
</feature>
<sequence length="637" mass="67672">MQSTASEPEADKATPPSPQAGEHERQGFAEPVGGAVQMLPRPAARPHEEAATTRLPAGERVAEGAPAAEAASTAEEAPMSRQAPRARELRAHQLGLDTDGRRLLDDVSFTATRGTLTAVVGPTGAALSALVGMLGGAVQPSVGQVLLDGHDVHAEYMRRYVGMVPRGDLIHAALTVEQALRYAAELRLPPGTSADERRRAVNEVLGELGLTAQRTLQVGHLSDEQRRRATLAMELLTRPPLLVLDEPTAGLDPAQERQMIATLRRLADSGQIVVLATTSSSHLGSCDQVVLLTSAGTTAFAGPPDEIDAAMGTSDWSRILELVNADPDGAHQAFLERRPVAAVPRPAAPLGRPARLNLGRQIAVAARRQAWLIFGDQRYAIFLTILPLFFGALALVAPGDTGLGPADPYGTGPDEPVEVLTVLTVAAVCMGVALTIRDLIIERNIFRREQYLGLSTWAYLAAKILVCSAVVAAQTAFLTIIVMVGKGAPTRGAVVLGSAPFELYVSVTATAIVSVIVGLVLSWVARYKQLILPIGVLVILLSLMFCGAMFPLADRDGVAQVSWLFPSRWGFAASASTVDLHSIAPLADYDALWAHSAGRWLFDMAMLLVLGAVATSLVWWQLRPPAPPKKVEPAPQQ</sequence>
<comment type="caution">
    <text evidence="11">The sequence shown here is derived from an EMBL/GenBank/DDBJ whole genome shotgun (WGS) entry which is preliminary data.</text>
</comment>
<keyword evidence="3 9" id="KW-0812">Transmembrane</keyword>
<dbReference type="Proteomes" id="UP000192374">
    <property type="component" value="Unassembled WGS sequence"/>
</dbReference>
<feature type="domain" description="ABC transporter" evidence="10">
    <location>
        <begin position="89"/>
        <end position="320"/>
    </location>
</feature>
<keyword evidence="4" id="KW-0547">Nucleotide-binding</keyword>
<dbReference type="Gene3D" id="3.40.50.300">
    <property type="entry name" value="P-loop containing nucleotide triphosphate hydrolases"/>
    <property type="match status" value="1"/>
</dbReference>
<organism evidence="11 12">
    <name type="scientific">Mycobacterium noviomagense</name>
    <dbReference type="NCBI Taxonomy" id="459858"/>
    <lineage>
        <taxon>Bacteria</taxon>
        <taxon>Bacillati</taxon>
        <taxon>Actinomycetota</taxon>
        <taxon>Actinomycetes</taxon>
        <taxon>Mycobacteriales</taxon>
        <taxon>Mycobacteriaceae</taxon>
        <taxon>Mycobacterium</taxon>
    </lineage>
</organism>
<protein>
    <recommendedName>
        <fullName evidence="10">ABC transporter domain-containing protein</fullName>
    </recommendedName>
</protein>
<evidence type="ECO:0000259" key="10">
    <source>
        <dbReference type="PROSITE" id="PS50893"/>
    </source>
</evidence>
<accession>A0ABX3SYM8</accession>
<comment type="subcellular location">
    <subcellularLocation>
        <location evidence="1">Membrane</location>
        <topology evidence="1">Multi-pass membrane protein</topology>
    </subcellularLocation>
</comment>
<dbReference type="PANTHER" id="PTHR48041">
    <property type="entry name" value="ABC TRANSPORTER G FAMILY MEMBER 28"/>
    <property type="match status" value="1"/>
</dbReference>
<evidence type="ECO:0000256" key="6">
    <source>
        <dbReference type="ARBA" id="ARBA00022989"/>
    </source>
</evidence>
<feature type="transmembrane region" description="Helical" evidence="9">
    <location>
        <begin position="600"/>
        <end position="620"/>
    </location>
</feature>
<feature type="transmembrane region" description="Helical" evidence="9">
    <location>
        <begin position="457"/>
        <end position="483"/>
    </location>
</feature>
<dbReference type="InterPro" id="IPR050352">
    <property type="entry name" value="ABCG_transporters"/>
</dbReference>
<keyword evidence="12" id="KW-1185">Reference proteome</keyword>
<keyword evidence="2" id="KW-0813">Transport</keyword>
<dbReference type="InterPro" id="IPR013525">
    <property type="entry name" value="ABC2_TM"/>
</dbReference>
<dbReference type="InterPro" id="IPR003593">
    <property type="entry name" value="AAA+_ATPase"/>
</dbReference>
<evidence type="ECO:0000256" key="5">
    <source>
        <dbReference type="ARBA" id="ARBA00022840"/>
    </source>
</evidence>
<dbReference type="PANTHER" id="PTHR48041:SF139">
    <property type="entry name" value="PROTEIN SCARLET"/>
    <property type="match status" value="1"/>
</dbReference>
<evidence type="ECO:0000256" key="2">
    <source>
        <dbReference type="ARBA" id="ARBA00022448"/>
    </source>
</evidence>
<feature type="region of interest" description="Disordered" evidence="8">
    <location>
        <begin position="1"/>
        <end position="85"/>
    </location>
</feature>
<dbReference type="EMBL" id="MVIC01000088">
    <property type="protein sequence ID" value="ORB10767.1"/>
    <property type="molecule type" value="Genomic_DNA"/>
</dbReference>
<feature type="transmembrane region" description="Helical" evidence="9">
    <location>
        <begin position="417"/>
        <end position="436"/>
    </location>
</feature>
<keyword evidence="7 9" id="KW-0472">Membrane</keyword>
<keyword evidence="6 9" id="KW-1133">Transmembrane helix</keyword>
<evidence type="ECO:0000256" key="4">
    <source>
        <dbReference type="ARBA" id="ARBA00022741"/>
    </source>
</evidence>
<evidence type="ECO:0000256" key="3">
    <source>
        <dbReference type="ARBA" id="ARBA00022692"/>
    </source>
</evidence>
<proteinExistence type="predicted"/>
<dbReference type="Pfam" id="PF01061">
    <property type="entry name" value="ABC2_membrane"/>
    <property type="match status" value="1"/>
</dbReference>
<gene>
    <name evidence="11" type="ORF">BST37_22475</name>
</gene>
<dbReference type="PROSITE" id="PS50893">
    <property type="entry name" value="ABC_TRANSPORTER_2"/>
    <property type="match status" value="1"/>
</dbReference>